<dbReference type="Proteomes" id="UP001146351">
    <property type="component" value="Unassembled WGS sequence"/>
</dbReference>
<reference evidence="1" key="2">
    <citation type="journal article" date="2023" name="IMA Fungus">
        <title>Comparative genomic study of the Penicillium genus elucidates a diverse pangenome and 15 lateral gene transfer events.</title>
        <authorList>
            <person name="Petersen C."/>
            <person name="Sorensen T."/>
            <person name="Nielsen M.R."/>
            <person name="Sondergaard T.E."/>
            <person name="Sorensen J.L."/>
            <person name="Fitzpatrick D.A."/>
            <person name="Frisvad J.C."/>
            <person name="Nielsen K.L."/>
        </authorList>
    </citation>
    <scope>NUCLEOTIDE SEQUENCE</scope>
    <source>
        <strain evidence="1">IBT 21917</strain>
    </source>
</reference>
<evidence type="ECO:0000313" key="2">
    <source>
        <dbReference type="Proteomes" id="UP001146351"/>
    </source>
</evidence>
<keyword evidence="2" id="KW-1185">Reference proteome</keyword>
<protein>
    <submittedName>
        <fullName evidence="1">Uncharacterized protein</fullName>
    </submittedName>
</protein>
<dbReference type="EMBL" id="JAPQKO010000003">
    <property type="protein sequence ID" value="KAJ5171980.1"/>
    <property type="molecule type" value="Genomic_DNA"/>
</dbReference>
<sequence length="220" mass="25100">MPSESDLAVLLQSDPSTSSGDFCFDMLVQDKDHPGDDSTDGIVFHNKYCPGYGGLEVIKAYKETTDENGKKHSARTSWSNVTWALWSSNCENEDQAAGLWWLAHKNLVNPDTLKIIDEMRDDNEFETTERPGSGTYLVYTLKPRDDSKKEADPASRYFFALFGSPNGNGGYYILKDHMSALRKNIAEIRVYQQVSWDDDEEEYIDEDLPEMVFILSKRQR</sequence>
<proteinExistence type="predicted"/>
<accession>A0A9W9IAQ4</accession>
<evidence type="ECO:0000313" key="1">
    <source>
        <dbReference type="EMBL" id="KAJ5171980.1"/>
    </source>
</evidence>
<dbReference type="AlphaFoldDB" id="A0A9W9IAQ4"/>
<comment type="caution">
    <text evidence="1">The sequence shown here is derived from an EMBL/GenBank/DDBJ whole genome shotgun (WGS) entry which is preliminary data.</text>
</comment>
<reference evidence="1" key="1">
    <citation type="submission" date="2022-11" db="EMBL/GenBank/DDBJ databases">
        <authorList>
            <person name="Petersen C."/>
        </authorList>
    </citation>
    <scope>NUCLEOTIDE SEQUENCE</scope>
    <source>
        <strain evidence="1">IBT 21917</strain>
    </source>
</reference>
<name>A0A9W9IAQ4_9EURO</name>
<gene>
    <name evidence="1" type="ORF">N7492_004573</name>
</gene>
<organism evidence="1 2">
    <name type="scientific">Penicillium capsulatum</name>
    <dbReference type="NCBI Taxonomy" id="69766"/>
    <lineage>
        <taxon>Eukaryota</taxon>
        <taxon>Fungi</taxon>
        <taxon>Dikarya</taxon>
        <taxon>Ascomycota</taxon>
        <taxon>Pezizomycotina</taxon>
        <taxon>Eurotiomycetes</taxon>
        <taxon>Eurotiomycetidae</taxon>
        <taxon>Eurotiales</taxon>
        <taxon>Aspergillaceae</taxon>
        <taxon>Penicillium</taxon>
    </lineage>
</organism>
<dbReference type="OrthoDB" id="5337308at2759"/>